<dbReference type="Gene3D" id="3.30.450.20">
    <property type="entry name" value="PAS domain"/>
    <property type="match status" value="1"/>
</dbReference>
<dbReference type="InterPro" id="IPR013655">
    <property type="entry name" value="PAS_fold_3"/>
</dbReference>
<dbReference type="InterPro" id="IPR011712">
    <property type="entry name" value="Sig_transdc_His_kin_sub3_dim/P"/>
</dbReference>
<sequence>MKNKQKQREIRRNDQEEATIVIDASGTVHSINEQAAQLFELTNIAIKHITSLLPGINIASLKHGTVAQQFGVKGDGTRFPLYVRKNKFPLNGKELILLVFHQNNDQTLSGMEPQKVVDELMDMKYALDASTIVAITDQKGQIKYVNDKFCEISKYTSDELLGKDHRIINSGYHPKEFMRELWRTIANGKVWTGEIKNQAKDGSYYWVDTTIVPFLNSQGKPYQYLAIRSEVTDRKRIEEELQETMSKIITVQEEERKRLSREIHDGIGQNLYSHLITINRLSTAVNHPLVEQMTEEATQLIQEVRDFSWALRPSVLDDLGLIPAIRSFLNRYSENYGVDVFFDCSLPYRLDNNVEITVYRIIQEALTNVRKYANTDQASVVIREDEKRIRVVIEDKGEGFNPEALSEGVGLISMEERARSVNGQLYVKSQKEQGTTVILEVPV</sequence>
<dbReference type="PROSITE" id="PS50113">
    <property type="entry name" value="PAC"/>
    <property type="match status" value="1"/>
</dbReference>
<keyword evidence="7" id="KW-0067">ATP-binding</keyword>
<dbReference type="RefSeq" id="WP_071648091.1">
    <property type="nucleotide sequence ID" value="NZ_CP017962.1"/>
</dbReference>
<feature type="domain" description="PAS" evidence="10">
    <location>
        <begin position="119"/>
        <end position="176"/>
    </location>
</feature>
<accession>A0AAC9NJK6</accession>
<keyword evidence="5" id="KW-0547">Nucleotide-binding</keyword>
<dbReference type="GO" id="GO:0000155">
    <property type="term" value="F:phosphorelay sensor kinase activity"/>
    <property type="evidence" value="ECO:0007669"/>
    <property type="project" value="InterPro"/>
</dbReference>
<dbReference type="GO" id="GO:0005524">
    <property type="term" value="F:ATP binding"/>
    <property type="evidence" value="ECO:0007669"/>
    <property type="project" value="UniProtKB-KW"/>
</dbReference>
<dbReference type="SMART" id="SM00086">
    <property type="entry name" value="PAC"/>
    <property type="match status" value="1"/>
</dbReference>
<dbReference type="GO" id="GO:0046983">
    <property type="term" value="F:protein dimerization activity"/>
    <property type="evidence" value="ECO:0007669"/>
    <property type="project" value="InterPro"/>
</dbReference>
<evidence type="ECO:0000259" key="10">
    <source>
        <dbReference type="PROSITE" id="PS50112"/>
    </source>
</evidence>
<evidence type="ECO:0000256" key="5">
    <source>
        <dbReference type="ARBA" id="ARBA00022741"/>
    </source>
</evidence>
<dbReference type="InterPro" id="IPR003594">
    <property type="entry name" value="HATPase_dom"/>
</dbReference>
<dbReference type="InterPro" id="IPR000700">
    <property type="entry name" value="PAS-assoc_C"/>
</dbReference>
<dbReference type="SMART" id="SM00387">
    <property type="entry name" value="HATPase_c"/>
    <property type="match status" value="1"/>
</dbReference>
<gene>
    <name evidence="12" type="ORF">BME96_01420</name>
</gene>
<dbReference type="InterPro" id="IPR005467">
    <property type="entry name" value="His_kinase_dom"/>
</dbReference>
<dbReference type="PANTHER" id="PTHR24421:SF10">
    <property type="entry name" value="NITRATE_NITRITE SENSOR PROTEIN NARQ"/>
    <property type="match status" value="1"/>
</dbReference>
<evidence type="ECO:0000256" key="7">
    <source>
        <dbReference type="ARBA" id="ARBA00022840"/>
    </source>
</evidence>
<comment type="catalytic activity">
    <reaction evidence="1">
        <text>ATP + protein L-histidine = ADP + protein N-phospho-L-histidine.</text>
        <dbReference type="EC" id="2.7.13.3"/>
    </reaction>
</comment>
<dbReference type="GO" id="GO:0016020">
    <property type="term" value="C:membrane"/>
    <property type="evidence" value="ECO:0007669"/>
    <property type="project" value="InterPro"/>
</dbReference>
<reference evidence="12 13" key="1">
    <citation type="submission" date="2016-11" db="EMBL/GenBank/DDBJ databases">
        <title>Complete genome sequencing of Virgibacillus halodenitrificans PDB-F2.</title>
        <authorList>
            <person name="Sun Z."/>
            <person name="Zhou Y."/>
            <person name="Li H."/>
        </authorList>
    </citation>
    <scope>NUCLEOTIDE SEQUENCE [LARGE SCALE GENOMIC DNA]</scope>
    <source>
        <strain evidence="12 13">PDB-F2</strain>
    </source>
</reference>
<evidence type="ECO:0000259" key="11">
    <source>
        <dbReference type="PROSITE" id="PS50113"/>
    </source>
</evidence>
<feature type="domain" description="Histidine kinase" evidence="9">
    <location>
        <begin position="358"/>
        <end position="443"/>
    </location>
</feature>
<dbReference type="Proteomes" id="UP000182945">
    <property type="component" value="Chromosome"/>
</dbReference>
<evidence type="ECO:0000256" key="8">
    <source>
        <dbReference type="ARBA" id="ARBA00023012"/>
    </source>
</evidence>
<evidence type="ECO:0000256" key="3">
    <source>
        <dbReference type="ARBA" id="ARBA00022553"/>
    </source>
</evidence>
<dbReference type="Pfam" id="PF02518">
    <property type="entry name" value="HATPase_c"/>
    <property type="match status" value="1"/>
</dbReference>
<dbReference type="PROSITE" id="PS50112">
    <property type="entry name" value="PAS"/>
    <property type="match status" value="1"/>
</dbReference>
<evidence type="ECO:0000256" key="6">
    <source>
        <dbReference type="ARBA" id="ARBA00022777"/>
    </source>
</evidence>
<dbReference type="GeneID" id="71513037"/>
<evidence type="ECO:0000313" key="13">
    <source>
        <dbReference type="Proteomes" id="UP000182945"/>
    </source>
</evidence>
<evidence type="ECO:0000313" key="12">
    <source>
        <dbReference type="EMBL" id="APC46930.1"/>
    </source>
</evidence>
<dbReference type="NCBIfam" id="TIGR00229">
    <property type="entry name" value="sensory_box"/>
    <property type="match status" value="1"/>
</dbReference>
<evidence type="ECO:0000256" key="2">
    <source>
        <dbReference type="ARBA" id="ARBA00012438"/>
    </source>
</evidence>
<dbReference type="InterPro" id="IPR035965">
    <property type="entry name" value="PAS-like_dom_sf"/>
</dbReference>
<dbReference type="SMART" id="SM00091">
    <property type="entry name" value="PAS"/>
    <property type="match status" value="2"/>
</dbReference>
<feature type="domain" description="PAC" evidence="11">
    <location>
        <begin position="191"/>
        <end position="243"/>
    </location>
</feature>
<protein>
    <recommendedName>
        <fullName evidence="2">histidine kinase</fullName>
        <ecNumber evidence="2">2.7.13.3</ecNumber>
    </recommendedName>
</protein>
<dbReference type="KEGG" id="vhl:BME96_01420"/>
<dbReference type="SUPFAM" id="SSF55874">
    <property type="entry name" value="ATPase domain of HSP90 chaperone/DNA topoisomerase II/histidine kinase"/>
    <property type="match status" value="1"/>
</dbReference>
<dbReference type="Gene3D" id="3.30.565.10">
    <property type="entry name" value="Histidine kinase-like ATPase, C-terminal domain"/>
    <property type="match status" value="1"/>
</dbReference>
<organism evidence="12 13">
    <name type="scientific">Virgibacillus halodenitrificans</name>
    <name type="common">Bacillus halodenitrificans</name>
    <dbReference type="NCBI Taxonomy" id="1482"/>
    <lineage>
        <taxon>Bacteria</taxon>
        <taxon>Bacillati</taxon>
        <taxon>Bacillota</taxon>
        <taxon>Bacilli</taxon>
        <taxon>Bacillales</taxon>
        <taxon>Bacillaceae</taxon>
        <taxon>Virgibacillus</taxon>
    </lineage>
</organism>
<dbReference type="InterPro" id="IPR001610">
    <property type="entry name" value="PAC"/>
</dbReference>
<dbReference type="SUPFAM" id="SSF55785">
    <property type="entry name" value="PYP-like sensor domain (PAS domain)"/>
    <property type="match status" value="1"/>
</dbReference>
<dbReference type="AlphaFoldDB" id="A0AAC9NJK6"/>
<dbReference type="EMBL" id="CP017962">
    <property type="protein sequence ID" value="APC46930.1"/>
    <property type="molecule type" value="Genomic_DNA"/>
</dbReference>
<evidence type="ECO:0000256" key="1">
    <source>
        <dbReference type="ARBA" id="ARBA00000085"/>
    </source>
</evidence>
<keyword evidence="4" id="KW-0808">Transferase</keyword>
<keyword evidence="6 12" id="KW-0418">Kinase</keyword>
<dbReference type="Pfam" id="PF08447">
    <property type="entry name" value="PAS_3"/>
    <property type="match status" value="1"/>
</dbReference>
<dbReference type="Pfam" id="PF07730">
    <property type="entry name" value="HisKA_3"/>
    <property type="match status" value="1"/>
</dbReference>
<dbReference type="InterPro" id="IPR036890">
    <property type="entry name" value="HATPase_C_sf"/>
</dbReference>
<proteinExistence type="predicted"/>
<dbReference type="EC" id="2.7.13.3" evidence="2"/>
<dbReference type="PROSITE" id="PS50109">
    <property type="entry name" value="HIS_KIN"/>
    <property type="match status" value="1"/>
</dbReference>
<keyword evidence="8" id="KW-0902">Two-component regulatory system</keyword>
<evidence type="ECO:0000256" key="4">
    <source>
        <dbReference type="ARBA" id="ARBA00022679"/>
    </source>
</evidence>
<dbReference type="InterPro" id="IPR050482">
    <property type="entry name" value="Sensor_HK_TwoCompSys"/>
</dbReference>
<dbReference type="InterPro" id="IPR000014">
    <property type="entry name" value="PAS"/>
</dbReference>
<dbReference type="CDD" id="cd16917">
    <property type="entry name" value="HATPase_UhpB-NarQ-NarX-like"/>
    <property type="match status" value="1"/>
</dbReference>
<dbReference type="CDD" id="cd00130">
    <property type="entry name" value="PAS"/>
    <property type="match status" value="1"/>
</dbReference>
<dbReference type="PANTHER" id="PTHR24421">
    <property type="entry name" value="NITRATE/NITRITE SENSOR PROTEIN NARX-RELATED"/>
    <property type="match status" value="1"/>
</dbReference>
<evidence type="ECO:0000259" key="9">
    <source>
        <dbReference type="PROSITE" id="PS50109"/>
    </source>
</evidence>
<keyword evidence="3" id="KW-0597">Phosphoprotein</keyword>
<dbReference type="Gene3D" id="1.20.5.1930">
    <property type="match status" value="1"/>
</dbReference>
<name>A0AAC9NJK6_VIRHA</name>